<dbReference type="OrthoDB" id="4302299at2"/>
<sequence length="66" mass="7300">MSQPDSVAGTWRKSTRCESQKCVEVAEVTAGMAVRNSTDPERHVVFPATAWQAFVDTVRLGEFDRG</sequence>
<proteinExistence type="predicted"/>
<gene>
    <name evidence="2" type="ORF">BDK92_2285</name>
</gene>
<feature type="domain" description="DUF397" evidence="1">
    <location>
        <begin position="10"/>
        <end position="59"/>
    </location>
</feature>
<dbReference type="Pfam" id="PF04149">
    <property type="entry name" value="DUF397"/>
    <property type="match status" value="1"/>
</dbReference>
<evidence type="ECO:0000313" key="2">
    <source>
        <dbReference type="EMBL" id="RKR87982.1"/>
    </source>
</evidence>
<dbReference type="EMBL" id="RBKT01000001">
    <property type="protein sequence ID" value="RKR87982.1"/>
    <property type="molecule type" value="Genomic_DNA"/>
</dbReference>
<dbReference type="AlphaFoldDB" id="A0A495JI30"/>
<evidence type="ECO:0000259" key="1">
    <source>
        <dbReference type="Pfam" id="PF04149"/>
    </source>
</evidence>
<dbReference type="Proteomes" id="UP000277671">
    <property type="component" value="Unassembled WGS sequence"/>
</dbReference>
<evidence type="ECO:0000313" key="3">
    <source>
        <dbReference type="Proteomes" id="UP000277671"/>
    </source>
</evidence>
<accession>A0A495JI30</accession>
<organism evidence="2 3">
    <name type="scientific">Micromonospora pisi</name>
    <dbReference type="NCBI Taxonomy" id="589240"/>
    <lineage>
        <taxon>Bacteria</taxon>
        <taxon>Bacillati</taxon>
        <taxon>Actinomycetota</taxon>
        <taxon>Actinomycetes</taxon>
        <taxon>Micromonosporales</taxon>
        <taxon>Micromonosporaceae</taxon>
        <taxon>Micromonospora</taxon>
    </lineage>
</organism>
<keyword evidence="3" id="KW-1185">Reference proteome</keyword>
<dbReference type="InterPro" id="IPR007278">
    <property type="entry name" value="DUF397"/>
</dbReference>
<protein>
    <submittedName>
        <fullName evidence="2">Uncharacterized protein DUF397</fullName>
    </submittedName>
</protein>
<comment type="caution">
    <text evidence="2">The sequence shown here is derived from an EMBL/GenBank/DDBJ whole genome shotgun (WGS) entry which is preliminary data.</text>
</comment>
<reference evidence="2 3" key="1">
    <citation type="submission" date="2018-10" db="EMBL/GenBank/DDBJ databases">
        <title>Sequencing the genomes of 1000 actinobacteria strains.</title>
        <authorList>
            <person name="Klenk H.-P."/>
        </authorList>
    </citation>
    <scope>NUCLEOTIDE SEQUENCE [LARGE SCALE GENOMIC DNA]</scope>
    <source>
        <strain evidence="2 3">DSM 45175</strain>
    </source>
</reference>
<name>A0A495JI30_9ACTN</name>
<dbReference type="RefSeq" id="WP_121156666.1">
    <property type="nucleotide sequence ID" value="NZ_RBKT01000001.1"/>
</dbReference>